<dbReference type="EMBL" id="CP060286">
    <property type="protein sequence ID" value="QNK40325.1"/>
    <property type="molecule type" value="Genomic_DNA"/>
</dbReference>
<dbReference type="KEGG" id="cfem:HCR03_16890"/>
<reference evidence="1 2" key="1">
    <citation type="submission" date="2020-08" db="EMBL/GenBank/DDBJ databases">
        <title>The isolate Caproiciproducens sp. 7D4C2 produces n-caproate at mildly acidic conditions from hexoses: genome and rBOX comparison with related strains and chain-elongating bacteria.</title>
        <authorList>
            <person name="Esquivel-Elizondo S."/>
            <person name="Bagci C."/>
            <person name="Temovska M."/>
            <person name="Jeon B.S."/>
            <person name="Bessarab I."/>
            <person name="Williams R.B.H."/>
            <person name="Huson D.H."/>
            <person name="Angenent L.T."/>
        </authorList>
    </citation>
    <scope>NUCLEOTIDE SEQUENCE [LARGE SCALE GENOMIC DNA]</scope>
    <source>
        <strain evidence="1 2">7D4C2</strain>
    </source>
</reference>
<dbReference type="AlphaFoldDB" id="A0A7G8T9N4"/>
<accession>A0A7G8T9N4</accession>
<name>A0A7G8T9N4_9FIRM</name>
<dbReference type="Proteomes" id="UP000515909">
    <property type="component" value="Chromosome"/>
</dbReference>
<evidence type="ECO:0000313" key="2">
    <source>
        <dbReference type="Proteomes" id="UP000515909"/>
    </source>
</evidence>
<sequence>MDEDLKKQLEWLNQNLTAVVKNQAIIYSELKTIENRIPDPDKSRELE</sequence>
<organism evidence="1 2">
    <name type="scientific">Caproicibacter fermentans</name>
    <dbReference type="NCBI Taxonomy" id="2576756"/>
    <lineage>
        <taxon>Bacteria</taxon>
        <taxon>Bacillati</taxon>
        <taxon>Bacillota</taxon>
        <taxon>Clostridia</taxon>
        <taxon>Eubacteriales</taxon>
        <taxon>Acutalibacteraceae</taxon>
        <taxon>Caproicibacter</taxon>
    </lineage>
</organism>
<gene>
    <name evidence="1" type="ORF">HCR03_16890</name>
</gene>
<protein>
    <submittedName>
        <fullName evidence="1">Uncharacterized protein</fullName>
    </submittedName>
</protein>
<dbReference type="RefSeq" id="WP_156991369.1">
    <property type="nucleotide sequence ID" value="NZ_CP060286.1"/>
</dbReference>
<evidence type="ECO:0000313" key="1">
    <source>
        <dbReference type="EMBL" id="QNK40325.1"/>
    </source>
</evidence>
<proteinExistence type="predicted"/>